<dbReference type="EMBL" id="CP001700">
    <property type="protein sequence ID" value="ACU70977.1"/>
    <property type="molecule type" value="Genomic_DNA"/>
</dbReference>
<gene>
    <name evidence="2" type="ordered locus">Caci_2058</name>
</gene>
<dbReference type="eggNOG" id="COG1846">
    <property type="taxonomic scope" value="Bacteria"/>
</dbReference>
<dbReference type="InterPro" id="IPR036390">
    <property type="entry name" value="WH_DNA-bd_sf"/>
</dbReference>
<dbReference type="Pfam" id="PF12802">
    <property type="entry name" value="MarR_2"/>
    <property type="match status" value="1"/>
</dbReference>
<feature type="domain" description="HTH marR-type" evidence="1">
    <location>
        <begin position="24"/>
        <end position="166"/>
    </location>
</feature>
<dbReference type="Gene3D" id="1.10.10.10">
    <property type="entry name" value="Winged helix-like DNA-binding domain superfamily/Winged helix DNA-binding domain"/>
    <property type="match status" value="1"/>
</dbReference>
<protein>
    <submittedName>
        <fullName evidence="2">Transcriptional regulator, MarR family</fullName>
    </submittedName>
</protein>
<dbReference type="PROSITE" id="PS50995">
    <property type="entry name" value="HTH_MARR_2"/>
    <property type="match status" value="1"/>
</dbReference>
<dbReference type="PRINTS" id="PR00598">
    <property type="entry name" value="HTHMARR"/>
</dbReference>
<dbReference type="KEGG" id="cai:Caci_2058"/>
<dbReference type="SMART" id="SM00347">
    <property type="entry name" value="HTH_MARR"/>
    <property type="match status" value="1"/>
</dbReference>
<dbReference type="SUPFAM" id="SSF46785">
    <property type="entry name" value="Winged helix' DNA-binding domain"/>
    <property type="match status" value="1"/>
</dbReference>
<dbReference type="AlphaFoldDB" id="C7QG00"/>
<accession>C7QG00</accession>
<evidence type="ECO:0000259" key="1">
    <source>
        <dbReference type="PROSITE" id="PS50995"/>
    </source>
</evidence>
<name>C7QG00_CATAD</name>
<dbReference type="OrthoDB" id="5195026at2"/>
<dbReference type="GO" id="GO:0003700">
    <property type="term" value="F:DNA-binding transcription factor activity"/>
    <property type="evidence" value="ECO:0007669"/>
    <property type="project" value="InterPro"/>
</dbReference>
<dbReference type="RefSeq" id="WP_012786270.1">
    <property type="nucleotide sequence ID" value="NC_013131.1"/>
</dbReference>
<dbReference type="InterPro" id="IPR039422">
    <property type="entry name" value="MarR/SlyA-like"/>
</dbReference>
<dbReference type="InParanoid" id="C7QG00"/>
<evidence type="ECO:0000313" key="3">
    <source>
        <dbReference type="Proteomes" id="UP000000851"/>
    </source>
</evidence>
<dbReference type="GO" id="GO:0006950">
    <property type="term" value="P:response to stress"/>
    <property type="evidence" value="ECO:0007669"/>
    <property type="project" value="TreeGrafter"/>
</dbReference>
<organism evidence="2 3">
    <name type="scientific">Catenulispora acidiphila (strain DSM 44928 / JCM 14897 / NBRC 102108 / NRRL B-24433 / ID139908)</name>
    <dbReference type="NCBI Taxonomy" id="479433"/>
    <lineage>
        <taxon>Bacteria</taxon>
        <taxon>Bacillati</taxon>
        <taxon>Actinomycetota</taxon>
        <taxon>Actinomycetes</taxon>
        <taxon>Catenulisporales</taxon>
        <taxon>Catenulisporaceae</taxon>
        <taxon>Catenulispora</taxon>
    </lineage>
</organism>
<keyword evidence="3" id="KW-1185">Reference proteome</keyword>
<dbReference type="HOGENOM" id="CLU_083287_2_4_11"/>
<evidence type="ECO:0000313" key="2">
    <source>
        <dbReference type="EMBL" id="ACU70977.1"/>
    </source>
</evidence>
<dbReference type="Proteomes" id="UP000000851">
    <property type="component" value="Chromosome"/>
</dbReference>
<reference evidence="2 3" key="1">
    <citation type="journal article" date="2009" name="Stand. Genomic Sci.">
        <title>Complete genome sequence of Catenulispora acidiphila type strain (ID 139908).</title>
        <authorList>
            <person name="Copeland A."/>
            <person name="Lapidus A."/>
            <person name="Glavina Del Rio T."/>
            <person name="Nolan M."/>
            <person name="Lucas S."/>
            <person name="Chen F."/>
            <person name="Tice H."/>
            <person name="Cheng J.F."/>
            <person name="Bruce D."/>
            <person name="Goodwin L."/>
            <person name="Pitluck S."/>
            <person name="Mikhailova N."/>
            <person name="Pati A."/>
            <person name="Ivanova N."/>
            <person name="Mavromatis K."/>
            <person name="Chen A."/>
            <person name="Palaniappan K."/>
            <person name="Chain P."/>
            <person name="Land M."/>
            <person name="Hauser L."/>
            <person name="Chang Y.J."/>
            <person name="Jeffries C.D."/>
            <person name="Chertkov O."/>
            <person name="Brettin T."/>
            <person name="Detter J.C."/>
            <person name="Han C."/>
            <person name="Ali Z."/>
            <person name="Tindall B.J."/>
            <person name="Goker M."/>
            <person name="Bristow J."/>
            <person name="Eisen J.A."/>
            <person name="Markowitz V."/>
            <person name="Hugenholtz P."/>
            <person name="Kyrpides N.C."/>
            <person name="Klenk H.P."/>
        </authorList>
    </citation>
    <scope>NUCLEOTIDE SEQUENCE [LARGE SCALE GENOMIC DNA]</scope>
    <source>
        <strain evidence="3">DSM 44928 / JCM 14897 / NBRC 102108 / NRRL B-24433 / ID139908</strain>
    </source>
</reference>
<dbReference type="PANTHER" id="PTHR33164">
    <property type="entry name" value="TRANSCRIPTIONAL REGULATOR, MARR FAMILY"/>
    <property type="match status" value="1"/>
</dbReference>
<sequence>MTGTADTKSVDTKSDTQNTTGTAEIGLVHGWYALSLLHGRIESHVERALQARHDLSAREYSLLDVLSYQHDGDGGHLRMNQVAEAVVLSQSATTRLVTRLEDRGLLERYLCPTDRRGIYTNVTPPGLALLAEARPTHDTALREALDNAAADPRLAPLVETVEQINRTTAG</sequence>
<dbReference type="InterPro" id="IPR000835">
    <property type="entry name" value="HTH_MarR-typ"/>
</dbReference>
<dbReference type="PANTHER" id="PTHR33164:SF99">
    <property type="entry name" value="MARR FAMILY REGULATORY PROTEIN"/>
    <property type="match status" value="1"/>
</dbReference>
<proteinExistence type="predicted"/>
<dbReference type="InterPro" id="IPR036388">
    <property type="entry name" value="WH-like_DNA-bd_sf"/>
</dbReference>